<keyword evidence="3" id="KW-1185">Reference proteome</keyword>
<reference evidence="2" key="1">
    <citation type="journal article" date="2023" name="Science">
        <title>Genome structures resolve the early diversification of teleost fishes.</title>
        <authorList>
            <person name="Parey E."/>
            <person name="Louis A."/>
            <person name="Montfort J."/>
            <person name="Bouchez O."/>
            <person name="Roques C."/>
            <person name="Iampietro C."/>
            <person name="Lluch J."/>
            <person name="Castinel A."/>
            <person name="Donnadieu C."/>
            <person name="Desvignes T."/>
            <person name="Floi Bucao C."/>
            <person name="Jouanno E."/>
            <person name="Wen M."/>
            <person name="Mejri S."/>
            <person name="Dirks R."/>
            <person name="Jansen H."/>
            <person name="Henkel C."/>
            <person name="Chen W.J."/>
            <person name="Zahm M."/>
            <person name="Cabau C."/>
            <person name="Klopp C."/>
            <person name="Thompson A.W."/>
            <person name="Robinson-Rechavi M."/>
            <person name="Braasch I."/>
            <person name="Lecointre G."/>
            <person name="Bobe J."/>
            <person name="Postlethwait J.H."/>
            <person name="Berthelot C."/>
            <person name="Roest Crollius H."/>
            <person name="Guiguen Y."/>
        </authorList>
    </citation>
    <scope>NUCLEOTIDE SEQUENCE</scope>
    <source>
        <strain evidence="2">WJC10195</strain>
    </source>
</reference>
<dbReference type="Proteomes" id="UP001152622">
    <property type="component" value="Chromosome 13"/>
</dbReference>
<feature type="region of interest" description="Disordered" evidence="1">
    <location>
        <begin position="25"/>
        <end position="55"/>
    </location>
</feature>
<feature type="compositionally biased region" description="Polar residues" evidence="1">
    <location>
        <begin position="228"/>
        <end position="237"/>
    </location>
</feature>
<organism evidence="2 3">
    <name type="scientific">Synaphobranchus kaupii</name>
    <name type="common">Kaup's arrowtooth eel</name>
    <dbReference type="NCBI Taxonomy" id="118154"/>
    <lineage>
        <taxon>Eukaryota</taxon>
        <taxon>Metazoa</taxon>
        <taxon>Chordata</taxon>
        <taxon>Craniata</taxon>
        <taxon>Vertebrata</taxon>
        <taxon>Euteleostomi</taxon>
        <taxon>Actinopterygii</taxon>
        <taxon>Neopterygii</taxon>
        <taxon>Teleostei</taxon>
        <taxon>Anguilliformes</taxon>
        <taxon>Synaphobranchidae</taxon>
        <taxon>Synaphobranchus</taxon>
    </lineage>
</organism>
<dbReference type="EMBL" id="JAINUF010000013">
    <property type="protein sequence ID" value="KAJ8344292.1"/>
    <property type="molecule type" value="Genomic_DNA"/>
</dbReference>
<proteinExistence type="predicted"/>
<name>A0A9Q1ILR1_SYNKA</name>
<accession>A0A9Q1ILR1</accession>
<evidence type="ECO:0000313" key="3">
    <source>
        <dbReference type="Proteomes" id="UP001152622"/>
    </source>
</evidence>
<dbReference type="OrthoDB" id="289038at2759"/>
<gene>
    <name evidence="2" type="ORF">SKAU_G00316210</name>
</gene>
<feature type="compositionally biased region" description="Polar residues" evidence="1">
    <location>
        <begin position="38"/>
        <end position="55"/>
    </location>
</feature>
<evidence type="ECO:0000313" key="2">
    <source>
        <dbReference type="EMBL" id="KAJ8344292.1"/>
    </source>
</evidence>
<evidence type="ECO:0000256" key="1">
    <source>
        <dbReference type="SAM" id="MobiDB-lite"/>
    </source>
</evidence>
<feature type="region of interest" description="Disordered" evidence="1">
    <location>
        <begin position="198"/>
        <end position="249"/>
    </location>
</feature>
<comment type="caution">
    <text evidence="2">The sequence shown here is derived from an EMBL/GenBank/DDBJ whole genome shotgun (WGS) entry which is preliminary data.</text>
</comment>
<sequence>MVDVEGVGERSFKLNGHVTLPEKLDGPVIDVEDERSPQSESCANSGAENEGSCHSDQMSNDFYTDDCVKLFCMHPEKAVMVECKLEVHKDKTLRDTMEIAYKVTELCAEIMRVVLERCYNGLWLLYVTNKMRKLRASSEAIRTAASTHLSLTRLPPSPPLSKTRLPLLLAVETAGSNGNTIRLFVSLPEQASGCLANRTTGQKASCDPEDLPGGSKGNRRARRDLKTLSLQQQQNRTPSEEYTDPEANNVRCTSSVDSDILSSSHGSDTLCNANSGLTTLVKAWTQHHQQQAFSLPQGQ</sequence>
<protein>
    <submittedName>
        <fullName evidence="2">Uncharacterized protein</fullName>
    </submittedName>
</protein>
<dbReference type="AlphaFoldDB" id="A0A9Q1ILR1"/>